<feature type="region of interest" description="Disordered" evidence="1">
    <location>
        <begin position="152"/>
        <end position="180"/>
    </location>
</feature>
<accession>A0A9P8TZK8</accession>
<dbReference type="EMBL" id="JAIWOZ010000002">
    <property type="protein sequence ID" value="KAH6609579.1"/>
    <property type="molecule type" value="Genomic_DNA"/>
</dbReference>
<proteinExistence type="predicted"/>
<dbReference type="OrthoDB" id="4900512at2759"/>
<name>A0A9P8TZK8_9HYPO</name>
<feature type="signal peptide" evidence="2">
    <location>
        <begin position="1"/>
        <end position="20"/>
    </location>
</feature>
<sequence>MHTIILAVFGFIASFPLVHATFGGYVKSMLENEPAATDKDVDPRLYSIWSSFHKIYQEAQHAATATASDHPAAPTGEAHDLVIGDEYYTIPNTDPQPTPEITGEVTIYSTVTYSGPSCSGPCPTVVPPPLTASNSSAVVTRTAVPVTSTIHPSQNTTAAVSSTSTKTTSGPTSVPPPLNGVSRNVAPVMGAVAVVIAGCLMF</sequence>
<feature type="compositionally biased region" description="Low complexity" evidence="1">
    <location>
        <begin position="156"/>
        <end position="172"/>
    </location>
</feature>
<gene>
    <name evidence="3" type="ORF">Trco_002925</name>
</gene>
<keyword evidence="2" id="KW-0732">Signal</keyword>
<evidence type="ECO:0000256" key="1">
    <source>
        <dbReference type="SAM" id="MobiDB-lite"/>
    </source>
</evidence>
<evidence type="ECO:0000313" key="3">
    <source>
        <dbReference type="EMBL" id="KAH6609579.1"/>
    </source>
</evidence>
<comment type="caution">
    <text evidence="3">The sequence shown here is derived from an EMBL/GenBank/DDBJ whole genome shotgun (WGS) entry which is preliminary data.</text>
</comment>
<feature type="chain" id="PRO_5040180505" evidence="2">
    <location>
        <begin position="21"/>
        <end position="202"/>
    </location>
</feature>
<keyword evidence="4" id="KW-1185">Reference proteome</keyword>
<evidence type="ECO:0000313" key="4">
    <source>
        <dbReference type="Proteomes" id="UP000827724"/>
    </source>
</evidence>
<organism evidence="3 4">
    <name type="scientific">Trichoderma cornu-damae</name>
    <dbReference type="NCBI Taxonomy" id="654480"/>
    <lineage>
        <taxon>Eukaryota</taxon>
        <taxon>Fungi</taxon>
        <taxon>Dikarya</taxon>
        <taxon>Ascomycota</taxon>
        <taxon>Pezizomycotina</taxon>
        <taxon>Sordariomycetes</taxon>
        <taxon>Hypocreomycetidae</taxon>
        <taxon>Hypocreales</taxon>
        <taxon>Hypocreaceae</taxon>
        <taxon>Trichoderma</taxon>
    </lineage>
</organism>
<dbReference type="AlphaFoldDB" id="A0A9P8TZK8"/>
<evidence type="ECO:0000256" key="2">
    <source>
        <dbReference type="SAM" id="SignalP"/>
    </source>
</evidence>
<protein>
    <submittedName>
        <fullName evidence="3">Uncharacterized protein</fullName>
    </submittedName>
</protein>
<reference evidence="3" key="1">
    <citation type="submission" date="2021-08" db="EMBL/GenBank/DDBJ databases">
        <title>Chromosome-Level Trichoderma cornu-damae using Hi-C Data.</title>
        <authorList>
            <person name="Kim C.S."/>
        </authorList>
    </citation>
    <scope>NUCLEOTIDE SEQUENCE</scope>
    <source>
        <strain evidence="3">KA19-0412C</strain>
    </source>
</reference>
<dbReference type="Proteomes" id="UP000827724">
    <property type="component" value="Unassembled WGS sequence"/>
</dbReference>